<protein>
    <submittedName>
        <fullName evidence="1">Uncharacterized protein</fullName>
    </submittedName>
</protein>
<evidence type="ECO:0000313" key="1">
    <source>
        <dbReference type="EMBL" id="QBI20230.1"/>
    </source>
</evidence>
<dbReference type="KEGG" id="erz:ER308_12075"/>
<keyword evidence="2" id="KW-1185">Reference proteome</keyword>
<gene>
    <name evidence="1" type="ORF">ER308_12075</name>
</gene>
<dbReference type="Proteomes" id="UP000291469">
    <property type="component" value="Chromosome"/>
</dbReference>
<dbReference type="EMBL" id="CP036402">
    <property type="protein sequence ID" value="QBI20230.1"/>
    <property type="molecule type" value="Genomic_DNA"/>
</dbReference>
<sequence length="202" mass="22463">MHWRVAYRRLAKLRQLGLVGHRHVLHGAPGVFFATRAGLRMTGVDLTAATVDLRTYRHSLALVSLAIDLEADAEALWTEREIRRADGSAQSRGELQYAVALADRSGASPRPHLHIPDLVLRHPDGELEAVELELTAKRTRRLRGILRAFVRSRHLQRGVTYYTPTPTVGRLVERVARELDATHLVRVVGWSPPASDGIGEVG</sequence>
<reference evidence="1 2" key="1">
    <citation type="submission" date="2019-01" db="EMBL/GenBank/DDBJ databases">
        <title>Egibacter rhizosphaerae EGI 80759T.</title>
        <authorList>
            <person name="Chen D.-D."/>
            <person name="Tian Y."/>
            <person name="Jiao J.-Y."/>
            <person name="Zhang X.-T."/>
            <person name="Zhang Y.-G."/>
            <person name="Zhang Y."/>
            <person name="Xiao M."/>
            <person name="Shu W.-S."/>
            <person name="Li W.-J."/>
        </authorList>
    </citation>
    <scope>NUCLEOTIDE SEQUENCE [LARGE SCALE GENOMIC DNA]</scope>
    <source>
        <strain evidence="1 2">EGI 80759</strain>
    </source>
</reference>
<dbReference type="RefSeq" id="WP_131155227.1">
    <property type="nucleotide sequence ID" value="NZ_CP036402.1"/>
</dbReference>
<organism evidence="1 2">
    <name type="scientific">Egibacter rhizosphaerae</name>
    <dbReference type="NCBI Taxonomy" id="1670831"/>
    <lineage>
        <taxon>Bacteria</taxon>
        <taxon>Bacillati</taxon>
        <taxon>Actinomycetota</taxon>
        <taxon>Nitriliruptoria</taxon>
        <taxon>Egibacterales</taxon>
        <taxon>Egibacteraceae</taxon>
        <taxon>Egibacter</taxon>
    </lineage>
</organism>
<accession>A0A411YG72</accession>
<dbReference type="AlphaFoldDB" id="A0A411YG72"/>
<evidence type="ECO:0000313" key="2">
    <source>
        <dbReference type="Proteomes" id="UP000291469"/>
    </source>
</evidence>
<proteinExistence type="predicted"/>
<name>A0A411YG72_9ACTN</name>